<reference evidence="9 10" key="1">
    <citation type="submission" date="2019-04" db="EMBL/GenBank/DDBJ databases">
        <title>High contiguity whole genome sequence and gene annotation resource for two Venturia nashicola isolates.</title>
        <authorList>
            <person name="Prokchorchik M."/>
            <person name="Won K."/>
            <person name="Lee Y."/>
            <person name="Choi E.D."/>
            <person name="Segonzac C."/>
            <person name="Sohn K.H."/>
        </authorList>
    </citation>
    <scope>NUCLEOTIDE SEQUENCE [LARGE SCALE GENOMIC DNA]</scope>
    <source>
        <strain evidence="9 10">PRI2</strain>
    </source>
</reference>
<dbReference type="EMBL" id="SNSC02000016">
    <property type="protein sequence ID" value="TID17542.1"/>
    <property type="molecule type" value="Genomic_DNA"/>
</dbReference>
<evidence type="ECO:0000256" key="4">
    <source>
        <dbReference type="ARBA" id="ARBA00022840"/>
    </source>
</evidence>
<feature type="domain" description="AAA+ ATPase" evidence="8">
    <location>
        <begin position="133"/>
        <end position="261"/>
    </location>
</feature>
<dbReference type="GO" id="GO:0000723">
    <property type="term" value="P:telomere maintenance"/>
    <property type="evidence" value="ECO:0007669"/>
    <property type="project" value="InterPro"/>
</dbReference>
<keyword evidence="5" id="KW-0233">DNA recombination</keyword>
<comment type="catalytic activity">
    <reaction evidence="5">
        <text>ATP + H2O = ADP + phosphate + H(+)</text>
        <dbReference type="Rhea" id="RHEA:13065"/>
        <dbReference type="ChEBI" id="CHEBI:15377"/>
        <dbReference type="ChEBI" id="CHEBI:15378"/>
        <dbReference type="ChEBI" id="CHEBI:30616"/>
        <dbReference type="ChEBI" id="CHEBI:43474"/>
        <dbReference type="ChEBI" id="CHEBI:456216"/>
        <dbReference type="EC" id="5.6.2.3"/>
    </reaction>
</comment>
<dbReference type="CDD" id="cd18809">
    <property type="entry name" value="SF1_C_RecD"/>
    <property type="match status" value="1"/>
</dbReference>
<dbReference type="PANTHER" id="PTHR47642:SF5">
    <property type="entry name" value="ATP-DEPENDENT DNA HELICASE"/>
    <property type="match status" value="1"/>
</dbReference>
<evidence type="ECO:0000313" key="9">
    <source>
        <dbReference type="EMBL" id="TID17542.1"/>
    </source>
</evidence>
<protein>
    <recommendedName>
        <fullName evidence="5">ATP-dependent DNA helicase</fullName>
        <ecNumber evidence="5">5.6.2.3</ecNumber>
    </recommendedName>
</protein>
<gene>
    <name evidence="9" type="ORF">E6O75_ATG08288</name>
</gene>
<keyword evidence="5" id="KW-0234">DNA repair</keyword>
<evidence type="ECO:0000259" key="8">
    <source>
        <dbReference type="SMART" id="SM00382"/>
    </source>
</evidence>
<comment type="cofactor">
    <cofactor evidence="5">
        <name>Mg(2+)</name>
        <dbReference type="ChEBI" id="CHEBI:18420"/>
    </cofactor>
</comment>
<dbReference type="InterPro" id="IPR010285">
    <property type="entry name" value="DNA_helicase_pif1-like_DEAD"/>
</dbReference>
<accession>A0A4Z1NNK6</accession>
<comment type="caution">
    <text evidence="9">The sequence shown here is derived from an EMBL/GenBank/DDBJ whole genome shotgun (WGS) entry which is preliminary data.</text>
</comment>
<dbReference type="InterPro" id="IPR051055">
    <property type="entry name" value="PIF1_helicase"/>
</dbReference>
<dbReference type="PANTHER" id="PTHR47642">
    <property type="entry name" value="ATP-DEPENDENT DNA HELICASE"/>
    <property type="match status" value="1"/>
</dbReference>
<dbReference type="Gene3D" id="3.40.50.300">
    <property type="entry name" value="P-loop containing nucleotide triphosphate hydrolases"/>
    <property type="match status" value="2"/>
</dbReference>
<dbReference type="SMART" id="SM00382">
    <property type="entry name" value="AAA"/>
    <property type="match status" value="1"/>
</dbReference>
<name>A0A4Z1NNK6_9PEZI</name>
<evidence type="ECO:0000256" key="3">
    <source>
        <dbReference type="ARBA" id="ARBA00022806"/>
    </source>
</evidence>
<dbReference type="EC" id="5.6.2.3" evidence="5"/>
<comment type="similarity">
    <text evidence="5">Belongs to the helicase family.</text>
</comment>
<keyword evidence="2 5" id="KW-0378">Hydrolase</keyword>
<keyword evidence="6" id="KW-0175">Coiled coil</keyword>
<proteinExistence type="inferred from homology"/>
<dbReference type="Pfam" id="PF02689">
    <property type="entry name" value="Herpes_Helicase"/>
    <property type="match status" value="1"/>
</dbReference>
<dbReference type="InterPro" id="IPR003840">
    <property type="entry name" value="DNA_helicase_dom"/>
</dbReference>
<evidence type="ECO:0000313" key="10">
    <source>
        <dbReference type="Proteomes" id="UP000298493"/>
    </source>
</evidence>
<organism evidence="9 10">
    <name type="scientific">Venturia nashicola</name>
    <dbReference type="NCBI Taxonomy" id="86259"/>
    <lineage>
        <taxon>Eukaryota</taxon>
        <taxon>Fungi</taxon>
        <taxon>Dikarya</taxon>
        <taxon>Ascomycota</taxon>
        <taxon>Pezizomycotina</taxon>
        <taxon>Dothideomycetes</taxon>
        <taxon>Pleosporomycetidae</taxon>
        <taxon>Venturiales</taxon>
        <taxon>Venturiaceae</taxon>
        <taxon>Venturia</taxon>
    </lineage>
</organism>
<dbReference type="STRING" id="86259.A0A4Z1NNK6"/>
<evidence type="ECO:0000256" key="5">
    <source>
        <dbReference type="RuleBase" id="RU363044"/>
    </source>
</evidence>
<feature type="region of interest" description="Disordered" evidence="7">
    <location>
        <begin position="41"/>
        <end position="60"/>
    </location>
</feature>
<dbReference type="GO" id="GO:0006310">
    <property type="term" value="P:DNA recombination"/>
    <property type="evidence" value="ECO:0007669"/>
    <property type="project" value="UniProtKB-KW"/>
</dbReference>
<dbReference type="SUPFAM" id="SSF52540">
    <property type="entry name" value="P-loop containing nucleoside triphosphate hydrolases"/>
    <property type="match status" value="2"/>
</dbReference>
<evidence type="ECO:0000256" key="2">
    <source>
        <dbReference type="ARBA" id="ARBA00022801"/>
    </source>
</evidence>
<dbReference type="InterPro" id="IPR027417">
    <property type="entry name" value="P-loop_NTPase"/>
</dbReference>
<dbReference type="GO" id="GO:0005524">
    <property type="term" value="F:ATP binding"/>
    <property type="evidence" value="ECO:0007669"/>
    <property type="project" value="UniProtKB-KW"/>
</dbReference>
<keyword evidence="10" id="KW-1185">Reference proteome</keyword>
<feature type="coiled-coil region" evidence="6">
    <location>
        <begin position="66"/>
        <end position="93"/>
    </location>
</feature>
<dbReference type="AlphaFoldDB" id="A0A4Z1NNK6"/>
<keyword evidence="3 5" id="KW-0347">Helicase</keyword>
<sequence>MPRNFKKRSFIKRYTLSVPIPPARLGVDYGDRVVEMKTIRNPQNERSLENHGNFNSAPPFQLSTAVSQQQNTKQALKDRLAAARREVAALDARLRAQTVGQTRPTARKGPSFPAKFEPELCEEQRNLVDLILSGRNVFYTGSAGCGKSTILKTLVRELMAREKKVVICAPTGKAALEVNGCTFWTFAGWTPSRFKKSLETLKEAASDDGFVRERMNNVDTLIIDEISMMENFAFERLNEVMKTARDSHDAFGGVQLVVSGDFCQLPPVKPFKNCITCGCETTEKQKDTIYECPRHGEFLDVDKWAFKSLAWKQAQFQHVNLTTIHRQKDRTFIDILEKCRMGKQLTEKETGLLLNHETNVANAVRLFPTRREVATVNTTEFNKIPHQQYTFKCFDHFHQRENHPHLQWKHTRAADGTLAALSEHKFESEVRLKEGMLVVLQVNLSIEEGLVNGSQGVIVGWESYDAAETAEDVEEYQTQPMNPIFGDHAVLRATNIKLFMEKAPVKKWPIVKFDNGAQRTIFPDCVVNEMGDDEPYSIISRTQIPLIAGWAMTVHKSQGMTLDKVIVDLSKNFEKGQMYVALSRARTLNGLKVEGLAKWRGGGNEQVKEFLFEKFGIAKE</sequence>
<evidence type="ECO:0000256" key="7">
    <source>
        <dbReference type="SAM" id="MobiDB-lite"/>
    </source>
</evidence>
<dbReference type="GO" id="GO:0016887">
    <property type="term" value="F:ATP hydrolysis activity"/>
    <property type="evidence" value="ECO:0007669"/>
    <property type="project" value="RHEA"/>
</dbReference>
<dbReference type="GO" id="GO:0006281">
    <property type="term" value="P:DNA repair"/>
    <property type="evidence" value="ECO:0007669"/>
    <property type="project" value="UniProtKB-KW"/>
</dbReference>
<dbReference type="GO" id="GO:0043139">
    <property type="term" value="F:5'-3' DNA helicase activity"/>
    <property type="evidence" value="ECO:0007669"/>
    <property type="project" value="UniProtKB-EC"/>
</dbReference>
<dbReference type="InterPro" id="IPR003593">
    <property type="entry name" value="AAA+_ATPase"/>
</dbReference>
<dbReference type="OrthoDB" id="432234at2759"/>
<evidence type="ECO:0000256" key="1">
    <source>
        <dbReference type="ARBA" id="ARBA00022741"/>
    </source>
</evidence>
<keyword evidence="1 5" id="KW-0547">Nucleotide-binding</keyword>
<keyword evidence="4 5" id="KW-0067">ATP-binding</keyword>
<evidence type="ECO:0000256" key="6">
    <source>
        <dbReference type="SAM" id="Coils"/>
    </source>
</evidence>
<dbReference type="Proteomes" id="UP000298493">
    <property type="component" value="Unassembled WGS sequence"/>
</dbReference>
<keyword evidence="5" id="KW-0227">DNA damage</keyword>
<dbReference type="Pfam" id="PF05970">
    <property type="entry name" value="PIF1"/>
    <property type="match status" value="1"/>
</dbReference>